<protein>
    <submittedName>
        <fullName evidence="1">Uncharacterized protein</fullName>
    </submittedName>
</protein>
<feature type="non-terminal residue" evidence="1">
    <location>
        <position position="1"/>
    </location>
</feature>
<gene>
    <name evidence="1" type="ORF">CYMTET_21716</name>
</gene>
<reference evidence="1 2" key="1">
    <citation type="journal article" date="2015" name="Genome Biol. Evol.">
        <title>Comparative Genomics of a Bacterivorous Green Alga Reveals Evolutionary Causalities and Consequences of Phago-Mixotrophic Mode of Nutrition.</title>
        <authorList>
            <person name="Burns J.A."/>
            <person name="Paasch A."/>
            <person name="Narechania A."/>
            <person name="Kim E."/>
        </authorList>
    </citation>
    <scope>NUCLEOTIDE SEQUENCE [LARGE SCALE GENOMIC DNA]</scope>
    <source>
        <strain evidence="1 2">PLY_AMNH</strain>
    </source>
</reference>
<name>A0AAE0G1B4_9CHLO</name>
<dbReference type="EMBL" id="LGRX02010710">
    <property type="protein sequence ID" value="KAK3269857.1"/>
    <property type="molecule type" value="Genomic_DNA"/>
</dbReference>
<accession>A0AAE0G1B4</accession>
<evidence type="ECO:0000313" key="1">
    <source>
        <dbReference type="EMBL" id="KAK3269857.1"/>
    </source>
</evidence>
<dbReference type="AlphaFoldDB" id="A0AAE0G1B4"/>
<evidence type="ECO:0000313" key="2">
    <source>
        <dbReference type="Proteomes" id="UP001190700"/>
    </source>
</evidence>
<comment type="caution">
    <text evidence="1">The sequence shown here is derived from an EMBL/GenBank/DDBJ whole genome shotgun (WGS) entry which is preliminary data.</text>
</comment>
<dbReference type="Proteomes" id="UP001190700">
    <property type="component" value="Unassembled WGS sequence"/>
</dbReference>
<sequence length="191" mass="22305">PNRGKLWVDLNKQVEIKKGETKPTVPQNPFSNRDNCLRHAYRAARSKIQRLLHKSKMRGWIAEIKRYNNPPRLVVMVACAMLLLVDERQIDPYLGDNLDRFPNDRRSLWMIARKTIDLNMRSPMYIIKRMNNVKQQGRLQSENQDLRWAAAEKIVSDISHKDAKRSSLAAGILWKWVLLVIAEHKIESKGL</sequence>
<keyword evidence="2" id="KW-1185">Reference proteome</keyword>
<dbReference type="Gene3D" id="1.20.920.20">
    <property type="match status" value="1"/>
</dbReference>
<organism evidence="1 2">
    <name type="scientific">Cymbomonas tetramitiformis</name>
    <dbReference type="NCBI Taxonomy" id="36881"/>
    <lineage>
        <taxon>Eukaryota</taxon>
        <taxon>Viridiplantae</taxon>
        <taxon>Chlorophyta</taxon>
        <taxon>Pyramimonadophyceae</taxon>
        <taxon>Pyramimonadales</taxon>
        <taxon>Pyramimonadaceae</taxon>
        <taxon>Cymbomonas</taxon>
    </lineage>
</organism>
<proteinExistence type="predicted"/>